<sequence>MWWFKISLLLLLFCFLSINVGESRHLNLHKSQHQNRQPGDHGLMMEGPFSDDENEDGKEEHERFERDSSGNQLNAKESHQKPDNNYLMDKKNGDSQNGYNLQDIYQKYLKFIFDQIQRNKNGSGYGNGNGAKEPAAKKKQIHDLGLTSSNGNDVHYGNEPKHGRFRRETYSSSGGEAGLGFVIWLLIVLGILFFCCCLPIGIIIYVIMKASKKNNQQAPGVVHQ</sequence>
<dbReference type="Proteomes" id="UP000887579">
    <property type="component" value="Unplaced"/>
</dbReference>
<organism evidence="1 2">
    <name type="scientific">Panagrolaimus sp. ES5</name>
    <dbReference type="NCBI Taxonomy" id="591445"/>
    <lineage>
        <taxon>Eukaryota</taxon>
        <taxon>Metazoa</taxon>
        <taxon>Ecdysozoa</taxon>
        <taxon>Nematoda</taxon>
        <taxon>Chromadorea</taxon>
        <taxon>Rhabditida</taxon>
        <taxon>Tylenchina</taxon>
        <taxon>Panagrolaimomorpha</taxon>
        <taxon>Panagrolaimoidea</taxon>
        <taxon>Panagrolaimidae</taxon>
        <taxon>Panagrolaimus</taxon>
    </lineage>
</organism>
<evidence type="ECO:0000313" key="2">
    <source>
        <dbReference type="WBParaSite" id="ES5_v2.g16347.t1"/>
    </source>
</evidence>
<proteinExistence type="predicted"/>
<name>A0AC34FH75_9BILA</name>
<reference evidence="2" key="1">
    <citation type="submission" date="2022-11" db="UniProtKB">
        <authorList>
            <consortium name="WormBaseParasite"/>
        </authorList>
    </citation>
    <scope>IDENTIFICATION</scope>
</reference>
<dbReference type="WBParaSite" id="ES5_v2.g16347.t1">
    <property type="protein sequence ID" value="ES5_v2.g16347.t1"/>
    <property type="gene ID" value="ES5_v2.g16347"/>
</dbReference>
<accession>A0AC34FH75</accession>
<protein>
    <submittedName>
        <fullName evidence="2">Transmembrane protein</fullName>
    </submittedName>
</protein>
<evidence type="ECO:0000313" key="1">
    <source>
        <dbReference type="Proteomes" id="UP000887579"/>
    </source>
</evidence>